<gene>
    <name evidence="2" type="ORF">CRM22_010903</name>
</gene>
<dbReference type="PANTHER" id="PTHR34754:SF1">
    <property type="entry name" value="COILED-COIL DOMAIN-CONTAINING PROTEIN 60"/>
    <property type="match status" value="1"/>
</dbReference>
<keyword evidence="3" id="KW-1185">Reference proteome</keyword>
<proteinExistence type="predicted"/>
<dbReference type="STRING" id="147828.A0A4S2KIZ9"/>
<reference evidence="2 3" key="1">
    <citation type="journal article" date="2019" name="BMC Genomics">
        <title>New insights from Opisthorchis felineus genome: update on genomics of the epidemiologically important liver flukes.</title>
        <authorList>
            <person name="Ershov N.I."/>
            <person name="Mordvinov V.A."/>
            <person name="Prokhortchouk E.B."/>
            <person name="Pakharukova M.Y."/>
            <person name="Gunbin K.V."/>
            <person name="Ustyantsev K."/>
            <person name="Genaev M.A."/>
            <person name="Blinov A.G."/>
            <person name="Mazur A."/>
            <person name="Boulygina E."/>
            <person name="Tsygankova S."/>
            <person name="Khrameeva E."/>
            <person name="Chekanov N."/>
            <person name="Fan G."/>
            <person name="Xiao A."/>
            <person name="Zhang H."/>
            <person name="Xu X."/>
            <person name="Yang H."/>
            <person name="Solovyev V."/>
            <person name="Lee S.M."/>
            <person name="Liu X."/>
            <person name="Afonnikov D.A."/>
            <person name="Skryabin K.G."/>
        </authorList>
    </citation>
    <scope>NUCLEOTIDE SEQUENCE [LARGE SCALE GENOMIC DNA]</scope>
    <source>
        <strain evidence="2">AK-0245</strain>
        <tissue evidence="2">Whole organism</tissue>
    </source>
</reference>
<dbReference type="Proteomes" id="UP000308267">
    <property type="component" value="Unassembled WGS sequence"/>
</dbReference>
<dbReference type="OrthoDB" id="10017343at2759"/>
<dbReference type="Pfam" id="PF15769">
    <property type="entry name" value="DUF4698"/>
    <property type="match status" value="1"/>
</dbReference>
<comment type="caution">
    <text evidence="2">The sequence shown here is derived from an EMBL/GenBank/DDBJ whole genome shotgun (WGS) entry which is preliminary data.</text>
</comment>
<dbReference type="EMBL" id="SJOL01011097">
    <property type="protein sequence ID" value="TGZ49535.1"/>
    <property type="molecule type" value="Genomic_DNA"/>
</dbReference>
<feature type="compositionally biased region" description="Polar residues" evidence="1">
    <location>
        <begin position="389"/>
        <end position="401"/>
    </location>
</feature>
<evidence type="ECO:0000313" key="2">
    <source>
        <dbReference type="EMBL" id="TGZ49535.1"/>
    </source>
</evidence>
<feature type="compositionally biased region" description="Low complexity" evidence="1">
    <location>
        <begin position="505"/>
        <end position="518"/>
    </location>
</feature>
<organism evidence="2 3">
    <name type="scientific">Opisthorchis felineus</name>
    <dbReference type="NCBI Taxonomy" id="147828"/>
    <lineage>
        <taxon>Eukaryota</taxon>
        <taxon>Metazoa</taxon>
        <taxon>Spiralia</taxon>
        <taxon>Lophotrochozoa</taxon>
        <taxon>Platyhelminthes</taxon>
        <taxon>Trematoda</taxon>
        <taxon>Digenea</taxon>
        <taxon>Opisthorchiida</taxon>
        <taxon>Opisthorchiata</taxon>
        <taxon>Opisthorchiidae</taxon>
        <taxon>Opisthorchis</taxon>
    </lineage>
</organism>
<dbReference type="PANTHER" id="PTHR34754">
    <property type="entry name" value="COILED-COIL DOMAIN-CONTAINING PROTEIN 60"/>
    <property type="match status" value="1"/>
</dbReference>
<sequence>MSLTDPGSPKVCTRTKTLLVLSRPTRKEICQENLKRRQFQLGNEGYFTPLGQPYREVGGPVYTTARDLVQDTLGAIPKKIDMLNAYQTREELTGYDPSDPENAEAPIPDVDTLELSSTSAERALEGVRRSGLKSSPRNKRGVDKQSQPQLKYMERRRKHGGVDVKQVLKESNASLIKVKRGKRMFQMLSDELCDKINQFWEKRDYFEQRRKTELLPPQRKYLDIDYRRPSEVQNAGWTSRKTKKQLSADKTLYEELIKAERHLEEEAIGEDKLLSQEPEIGKLTQQIYENAPSLLDTISILKSIQLDTTSAVSRRGSKTPVFTLAVERRRRRLKNQWVEEQPRPFAPLYINLGRPDISAEISNGRMSPALGQIEYGSHLESTEDPNEPGSGQNSTFIGSESKSSTEGVTVKEFFFQDMLFAQLCCLLWLLEQMLRVEREKEVGSTVISTSWKWKKSAECDPSAGEIFPRDVERAWRQFVLQPDPLAKPRKRLASITGLKWGSRPSSRTSSIWRVSSSRRSARDSGRTGASNTDRALDNVRKLLSASSLGDNLVCEKLRKASSSSRITPESVTFSTSDAKTSSNNQSSASLPGRNVKFMENVELLDFDEREEEEQHPLSQHKWITLHELRDTFTREMISDMADAVANRMKEEESKENQKKNVNFPEIKITAADLDKEKLAKLNYSDKWRNLPSTLRKQLEELKEQYALKFQDRTDYQRQLRTKVCLAKYQTIPANAPLHLAIRDIQHKAPYADALAVLAKQKAEYKELSPWYVDLLDELDGLQFDKKISTAVKRLEYYAQLPSGQFTVLQFTRVLRSLELWELCLPMVAAATDYIRSRILDMTLEEYIDWLHQTYSEMKDLNRE</sequence>
<feature type="compositionally biased region" description="Polar residues" evidence="1">
    <location>
        <begin position="565"/>
        <end position="589"/>
    </location>
</feature>
<protein>
    <submittedName>
        <fullName evidence="2">Uncharacterized protein</fullName>
    </submittedName>
</protein>
<name>A0A4S2KIZ9_OPIFE</name>
<evidence type="ECO:0000256" key="1">
    <source>
        <dbReference type="SAM" id="MobiDB-lite"/>
    </source>
</evidence>
<evidence type="ECO:0000313" key="3">
    <source>
        <dbReference type="Proteomes" id="UP000308267"/>
    </source>
</evidence>
<feature type="region of interest" description="Disordered" evidence="1">
    <location>
        <begin position="565"/>
        <end position="591"/>
    </location>
</feature>
<accession>A0A4S2KIZ9</accession>
<feature type="region of interest" description="Disordered" evidence="1">
    <location>
        <begin position="123"/>
        <end position="149"/>
    </location>
</feature>
<dbReference type="InterPro" id="IPR031526">
    <property type="entry name" value="DUF4698"/>
</dbReference>
<feature type="region of interest" description="Disordered" evidence="1">
    <location>
        <begin position="378"/>
        <end position="401"/>
    </location>
</feature>
<dbReference type="AlphaFoldDB" id="A0A4S2KIZ9"/>
<feature type="region of interest" description="Disordered" evidence="1">
    <location>
        <begin position="499"/>
        <end position="533"/>
    </location>
</feature>